<dbReference type="Proteomes" id="UP001249851">
    <property type="component" value="Unassembled WGS sequence"/>
</dbReference>
<feature type="region of interest" description="Disordered" evidence="6">
    <location>
        <begin position="101"/>
        <end position="135"/>
    </location>
</feature>
<proteinExistence type="predicted"/>
<evidence type="ECO:0000256" key="1">
    <source>
        <dbReference type="ARBA" id="ARBA00022679"/>
    </source>
</evidence>
<evidence type="ECO:0000259" key="7">
    <source>
        <dbReference type="PROSITE" id="PS50011"/>
    </source>
</evidence>
<dbReference type="PROSITE" id="PS00108">
    <property type="entry name" value="PROTEIN_KINASE_ST"/>
    <property type="match status" value="1"/>
</dbReference>
<keyword evidence="9" id="KW-1185">Reference proteome</keyword>
<dbReference type="PANTHER" id="PTHR48016">
    <property type="entry name" value="MAP KINASE KINASE KINASE SSK2-RELATED-RELATED"/>
    <property type="match status" value="1"/>
</dbReference>
<dbReference type="InterPro" id="IPR000719">
    <property type="entry name" value="Prot_kinase_dom"/>
</dbReference>
<evidence type="ECO:0000313" key="9">
    <source>
        <dbReference type="Proteomes" id="UP001249851"/>
    </source>
</evidence>
<feature type="region of interest" description="Disordered" evidence="6">
    <location>
        <begin position="444"/>
        <end position="496"/>
    </location>
</feature>
<dbReference type="Pfam" id="PF00069">
    <property type="entry name" value="Pkinase"/>
    <property type="match status" value="1"/>
</dbReference>
<reference evidence="8" key="2">
    <citation type="journal article" date="2023" name="Science">
        <title>Genomic signatures of disease resistance in endangered staghorn corals.</title>
        <authorList>
            <person name="Vollmer S.V."/>
            <person name="Selwyn J.D."/>
            <person name="Despard B.A."/>
            <person name="Roesel C.L."/>
        </authorList>
    </citation>
    <scope>NUCLEOTIDE SEQUENCE</scope>
    <source>
        <strain evidence="8">K2</strain>
    </source>
</reference>
<name>A0AAD9UTB3_ACRCE</name>
<feature type="domain" description="Protein kinase" evidence="7">
    <location>
        <begin position="181"/>
        <end position="599"/>
    </location>
</feature>
<evidence type="ECO:0000256" key="4">
    <source>
        <dbReference type="ARBA" id="ARBA00022840"/>
    </source>
</evidence>
<sequence>MSLQPFARAIFSNTKKGHAIRPDSSVVDSENKTLTLSNSKDNTTPEQDLQLLKTSSREKQADIDHNAAIDTGERETWELTNAGSEFESLVRETLSAKLVQLPRPPSFSPKNTTDGTASAMPATSRDGSGGSSLSRDSCMWSLPSSSLHLPNSLLDDEEILLRPLKETFTIQDNKFDEGDQYDIIEEIGSGAFGKCSVALTRIGPPVFVIKKCHYKLNELLALSLAKKESVMEIVDYYGAKLKGRNAYICMEFMTGGTILKLVQRQTSFRAGAWPIIREETCFPLVKDVLKGEEFLNNNGLVHGDIKADNVLLDEYYTHAKLTDFASAENIRINGELKRRLPAKRLIYDRTVARDLERMLFRVKLVRPVLADRTDMMFCKEGKKMETGSSIMPLCATMFLSMSAVTTSGLPEITGGRGRPRRGKIYTPTGRLSSFTTVREHIEIPPPRGQYRAGDAPGLQPIPEHSRAGNQLTEDNDKKRRIEARNTGSNGRQSGETADFQEFSVFRTLHGYKESGGSFDDIWKTGCLLLFMLNGQISPLFGLTGGGYQRQRSVNPEEYFPPQEKVKAKGETMELLKMFFGIDREYLPNATEILRVASVFQEK</sequence>
<dbReference type="PROSITE" id="PS50011">
    <property type="entry name" value="PROTEIN_KINASE_DOM"/>
    <property type="match status" value="1"/>
</dbReference>
<dbReference type="PANTHER" id="PTHR48016:SF56">
    <property type="entry name" value="MAPKK KINASE"/>
    <property type="match status" value="1"/>
</dbReference>
<evidence type="ECO:0000256" key="2">
    <source>
        <dbReference type="ARBA" id="ARBA00022741"/>
    </source>
</evidence>
<comment type="caution">
    <text evidence="8">The sequence shown here is derived from an EMBL/GenBank/DDBJ whole genome shotgun (WGS) entry which is preliminary data.</text>
</comment>
<feature type="compositionally biased region" description="Polar residues" evidence="6">
    <location>
        <begin position="26"/>
        <end position="46"/>
    </location>
</feature>
<protein>
    <submittedName>
        <fullName evidence="8">Serine/threonine-protein kinase OSR1</fullName>
    </submittedName>
</protein>
<keyword evidence="1" id="KW-0808">Transferase</keyword>
<dbReference type="InterPro" id="IPR017441">
    <property type="entry name" value="Protein_kinase_ATP_BS"/>
</dbReference>
<feature type="binding site" evidence="5">
    <location>
        <position position="211"/>
    </location>
    <ligand>
        <name>ATP</name>
        <dbReference type="ChEBI" id="CHEBI:30616"/>
    </ligand>
</feature>
<evidence type="ECO:0000256" key="5">
    <source>
        <dbReference type="PROSITE-ProRule" id="PRU10141"/>
    </source>
</evidence>
<reference evidence="8" key="1">
    <citation type="journal article" date="2023" name="G3 (Bethesda)">
        <title>Whole genome assembly and annotation of the endangered Caribbean coral Acropora cervicornis.</title>
        <authorList>
            <person name="Selwyn J.D."/>
            <person name="Vollmer S.V."/>
        </authorList>
    </citation>
    <scope>NUCLEOTIDE SEQUENCE</scope>
    <source>
        <strain evidence="8">K2</strain>
    </source>
</reference>
<evidence type="ECO:0000256" key="6">
    <source>
        <dbReference type="SAM" id="MobiDB-lite"/>
    </source>
</evidence>
<dbReference type="PROSITE" id="PS00107">
    <property type="entry name" value="PROTEIN_KINASE_ATP"/>
    <property type="match status" value="1"/>
</dbReference>
<feature type="compositionally biased region" description="Basic and acidic residues" evidence="6">
    <location>
        <begin position="474"/>
        <end position="483"/>
    </location>
</feature>
<evidence type="ECO:0000313" key="8">
    <source>
        <dbReference type="EMBL" id="KAK2548927.1"/>
    </source>
</evidence>
<keyword evidence="2 5" id="KW-0547">Nucleotide-binding</keyword>
<gene>
    <name evidence="8" type="ORF">P5673_030750</name>
</gene>
<evidence type="ECO:0000256" key="3">
    <source>
        <dbReference type="ARBA" id="ARBA00022777"/>
    </source>
</evidence>
<dbReference type="SMART" id="SM00220">
    <property type="entry name" value="S_TKc"/>
    <property type="match status" value="1"/>
</dbReference>
<dbReference type="InterPro" id="IPR008271">
    <property type="entry name" value="Ser/Thr_kinase_AS"/>
</dbReference>
<dbReference type="InterPro" id="IPR011009">
    <property type="entry name" value="Kinase-like_dom_sf"/>
</dbReference>
<feature type="region of interest" description="Disordered" evidence="6">
    <location>
        <begin position="18"/>
        <end position="46"/>
    </location>
</feature>
<dbReference type="GO" id="GO:0005524">
    <property type="term" value="F:ATP binding"/>
    <property type="evidence" value="ECO:0007669"/>
    <property type="project" value="UniProtKB-UniRule"/>
</dbReference>
<dbReference type="Gene3D" id="3.30.200.20">
    <property type="entry name" value="Phosphorylase Kinase, domain 1"/>
    <property type="match status" value="1"/>
</dbReference>
<dbReference type="AlphaFoldDB" id="A0AAD9UTB3"/>
<dbReference type="SUPFAM" id="SSF56112">
    <property type="entry name" value="Protein kinase-like (PK-like)"/>
    <property type="match status" value="1"/>
</dbReference>
<keyword evidence="3 8" id="KW-0418">Kinase</keyword>
<dbReference type="CDD" id="cd00180">
    <property type="entry name" value="PKc"/>
    <property type="match status" value="1"/>
</dbReference>
<accession>A0AAD9UTB3</accession>
<dbReference type="GO" id="GO:0004672">
    <property type="term" value="F:protein kinase activity"/>
    <property type="evidence" value="ECO:0007669"/>
    <property type="project" value="InterPro"/>
</dbReference>
<keyword evidence="4 5" id="KW-0067">ATP-binding</keyword>
<dbReference type="EMBL" id="JARQWQ010000135">
    <property type="protein sequence ID" value="KAK2548927.1"/>
    <property type="molecule type" value="Genomic_DNA"/>
</dbReference>
<dbReference type="InterPro" id="IPR050538">
    <property type="entry name" value="MAP_kinase_kinase_kinase"/>
</dbReference>
<feature type="compositionally biased region" description="Polar residues" evidence="6">
    <location>
        <begin position="485"/>
        <end position="495"/>
    </location>
</feature>
<dbReference type="Gene3D" id="1.10.510.10">
    <property type="entry name" value="Transferase(Phosphotransferase) domain 1"/>
    <property type="match status" value="1"/>
</dbReference>
<organism evidence="8 9">
    <name type="scientific">Acropora cervicornis</name>
    <name type="common">Staghorn coral</name>
    <dbReference type="NCBI Taxonomy" id="6130"/>
    <lineage>
        <taxon>Eukaryota</taxon>
        <taxon>Metazoa</taxon>
        <taxon>Cnidaria</taxon>
        <taxon>Anthozoa</taxon>
        <taxon>Hexacorallia</taxon>
        <taxon>Scleractinia</taxon>
        <taxon>Astrocoeniina</taxon>
        <taxon>Acroporidae</taxon>
        <taxon>Acropora</taxon>
    </lineage>
</organism>